<gene>
    <name evidence="3" type="ORF">PUR29_10820</name>
</gene>
<dbReference type="EMBL" id="JAQYXP010000001">
    <property type="protein sequence ID" value="MEN3234097.1"/>
    <property type="molecule type" value="Genomic_DNA"/>
</dbReference>
<protein>
    <submittedName>
        <fullName evidence="3">Class I SAM-dependent methyltransferase</fullName>
    </submittedName>
</protein>
<organism evidence="3 4">
    <name type="scientific">Methylobacterium ajmalii</name>
    <dbReference type="NCBI Taxonomy" id="2738439"/>
    <lineage>
        <taxon>Bacteria</taxon>
        <taxon>Pseudomonadati</taxon>
        <taxon>Pseudomonadota</taxon>
        <taxon>Alphaproteobacteria</taxon>
        <taxon>Hyphomicrobiales</taxon>
        <taxon>Methylobacteriaceae</taxon>
        <taxon>Methylobacterium</taxon>
    </lineage>
</organism>
<dbReference type="Pfam" id="PF08241">
    <property type="entry name" value="Methyltransf_11"/>
    <property type="match status" value="1"/>
</dbReference>
<dbReference type="InterPro" id="IPR029063">
    <property type="entry name" value="SAM-dependent_MTases_sf"/>
</dbReference>
<keyword evidence="1" id="KW-0812">Transmembrane</keyword>
<dbReference type="GO" id="GO:0032259">
    <property type="term" value="P:methylation"/>
    <property type="evidence" value="ECO:0007669"/>
    <property type="project" value="UniProtKB-KW"/>
</dbReference>
<keyword evidence="4" id="KW-1185">Reference proteome</keyword>
<dbReference type="Proteomes" id="UP001407347">
    <property type="component" value="Unassembled WGS sequence"/>
</dbReference>
<dbReference type="PANTHER" id="PTHR45277:SF1">
    <property type="entry name" value="EXPRESSED PROTEIN"/>
    <property type="match status" value="1"/>
</dbReference>
<reference evidence="3 4" key="1">
    <citation type="journal article" date="2023" name="PLoS ONE">
        <title>Complete genome assembly of Hawai'i environmental nontuberculous mycobacteria reveals unexpected co-isolation with methylobacteria.</title>
        <authorList>
            <person name="Hendrix J."/>
            <person name="Epperson L.E."/>
            <person name="Tong E.I."/>
            <person name="Chan Y.L."/>
            <person name="Hasan N.A."/>
            <person name="Dawrs S.N."/>
            <person name="Norton G.J."/>
            <person name="Virdi R."/>
            <person name="Crooks J.L."/>
            <person name="Chan E.D."/>
            <person name="Honda J.R."/>
            <person name="Strong M."/>
        </authorList>
    </citation>
    <scope>NUCLEOTIDE SEQUENCE [LARGE SCALE GENOMIC DNA]</scope>
    <source>
        <strain evidence="3 4">NJH_HI04-1</strain>
    </source>
</reference>
<evidence type="ECO:0000313" key="3">
    <source>
        <dbReference type="EMBL" id="MEN3234097.1"/>
    </source>
</evidence>
<dbReference type="GO" id="GO:0008168">
    <property type="term" value="F:methyltransferase activity"/>
    <property type="evidence" value="ECO:0007669"/>
    <property type="project" value="UniProtKB-KW"/>
</dbReference>
<evidence type="ECO:0000313" key="4">
    <source>
        <dbReference type="Proteomes" id="UP001407347"/>
    </source>
</evidence>
<dbReference type="CDD" id="cd02440">
    <property type="entry name" value="AdoMet_MTases"/>
    <property type="match status" value="1"/>
</dbReference>
<keyword evidence="1" id="KW-1133">Transmembrane helix</keyword>
<dbReference type="RefSeq" id="WP_099053399.1">
    <property type="nucleotide sequence ID" value="NZ_JAQYXP010000001.1"/>
</dbReference>
<feature type="domain" description="Methyltransferase type 11" evidence="2">
    <location>
        <begin position="105"/>
        <end position="213"/>
    </location>
</feature>
<dbReference type="PANTHER" id="PTHR45277">
    <property type="entry name" value="EXPRESSED PROTEIN"/>
    <property type="match status" value="1"/>
</dbReference>
<comment type="caution">
    <text evidence="3">The sequence shown here is derived from an EMBL/GenBank/DDBJ whole genome shotgun (WGS) entry which is preliminary data.</text>
</comment>
<evidence type="ECO:0000256" key="1">
    <source>
        <dbReference type="SAM" id="Phobius"/>
    </source>
</evidence>
<dbReference type="InterPro" id="IPR013216">
    <property type="entry name" value="Methyltransf_11"/>
</dbReference>
<proteinExistence type="predicted"/>
<feature type="transmembrane region" description="Helical" evidence="1">
    <location>
        <begin position="23"/>
        <end position="42"/>
    </location>
</feature>
<dbReference type="Gene3D" id="3.40.50.150">
    <property type="entry name" value="Vaccinia Virus protein VP39"/>
    <property type="match status" value="1"/>
</dbReference>
<feature type="transmembrane region" description="Helical" evidence="1">
    <location>
        <begin position="54"/>
        <end position="75"/>
    </location>
</feature>
<sequence>MIGVSEVSEPDYGIDAPGVRRGMLIAGIGGVALCSVAVTAAVRATGAVATVSGWAAAGAALLAIYGLGMAAYMTYGSRVGKRHDRERLLDLADVVSPLTGCEAVLDVGGGRGLMLVGAARRLTTGVAVGIDLWRAEDQDANMPEAPLDNARREGVADRVSVATADARVLPFADRSFDAVVSHWVVHNLPDAADRARVLDEMLRVLRPGGVLVLADIAHHEAYRAHLVERGLGDLRILDGGLEAAMAGALSGGTFRPKAIVGRRGG</sequence>
<name>A0ABU9ZRE8_9HYPH</name>
<evidence type="ECO:0000259" key="2">
    <source>
        <dbReference type="Pfam" id="PF08241"/>
    </source>
</evidence>
<accession>A0ABU9ZRE8</accession>
<dbReference type="SUPFAM" id="SSF53335">
    <property type="entry name" value="S-adenosyl-L-methionine-dependent methyltransferases"/>
    <property type="match status" value="1"/>
</dbReference>
<keyword evidence="3" id="KW-0489">Methyltransferase</keyword>
<keyword evidence="3" id="KW-0808">Transferase</keyword>
<keyword evidence="1" id="KW-0472">Membrane</keyword>